<dbReference type="PROSITE" id="PS51257">
    <property type="entry name" value="PROKAR_LIPOPROTEIN"/>
    <property type="match status" value="1"/>
</dbReference>
<sequence>MKKFLLGAALVLIGLLSGCGQFKDLSISEGLLNDYLLKKVHYQKEIGIAGIANFNVSLGNLSSQIGRQDPEKIILTSKGKVEISTLFGSTQADMTLAIRAKPVFDAEKGAIFVKGLEIIDYQTTPEKVAGPIKALIPYLNTSLTEFFDTHPVYVLNPEKSKSEAAAAKFAKGLEIKPGKLVIGLTDK</sequence>
<proteinExistence type="predicted"/>
<dbReference type="Pfam" id="PF07273">
    <property type="entry name" value="DUF1439"/>
    <property type="match status" value="1"/>
</dbReference>
<organism evidence="1 2">
    <name type="scientific">Xenorhabdus stockiae</name>
    <dbReference type="NCBI Taxonomy" id="351614"/>
    <lineage>
        <taxon>Bacteria</taxon>
        <taxon>Pseudomonadati</taxon>
        <taxon>Pseudomonadota</taxon>
        <taxon>Gammaproteobacteria</taxon>
        <taxon>Enterobacterales</taxon>
        <taxon>Morganellaceae</taxon>
        <taxon>Xenorhabdus</taxon>
    </lineage>
</organism>
<protein>
    <submittedName>
        <fullName evidence="1">Lipoprotein</fullName>
    </submittedName>
</protein>
<evidence type="ECO:0000313" key="2">
    <source>
        <dbReference type="Proteomes" id="UP000222366"/>
    </source>
</evidence>
<name>A0A2D0KQT5_9GAMM</name>
<dbReference type="EMBL" id="NJAJ01000013">
    <property type="protein sequence ID" value="PHM65786.1"/>
    <property type="molecule type" value="Genomic_DNA"/>
</dbReference>
<accession>A0A2D0KQT5</accession>
<dbReference type="InterPro" id="IPR010835">
    <property type="entry name" value="DUF1439"/>
</dbReference>
<dbReference type="Proteomes" id="UP000222366">
    <property type="component" value="Unassembled WGS sequence"/>
</dbReference>
<keyword evidence="1" id="KW-0449">Lipoprotein</keyword>
<reference evidence="1 2" key="1">
    <citation type="journal article" date="2017" name="Nat. Microbiol.">
        <title>Natural product diversity associated with the nematode symbionts Photorhabdus and Xenorhabdus.</title>
        <authorList>
            <person name="Tobias N.J."/>
            <person name="Wolff H."/>
            <person name="Djahanschiri B."/>
            <person name="Grundmann F."/>
            <person name="Kronenwerth M."/>
            <person name="Shi Y.M."/>
            <person name="Simonyi S."/>
            <person name="Grun P."/>
            <person name="Shapiro-Ilan D."/>
            <person name="Pidot S.J."/>
            <person name="Stinear T.P."/>
            <person name="Ebersberger I."/>
            <person name="Bode H.B."/>
        </authorList>
    </citation>
    <scope>NUCLEOTIDE SEQUENCE [LARGE SCALE GENOMIC DNA]</scope>
    <source>
        <strain evidence="1 2">DSM 17904</strain>
    </source>
</reference>
<keyword evidence="2" id="KW-1185">Reference proteome</keyword>
<dbReference type="Gene3D" id="3.15.10.40">
    <property type="entry name" value="Uncharacterised protein PF07273, DUF1439"/>
    <property type="match status" value="1"/>
</dbReference>
<gene>
    <name evidence="1" type="ORF">Xsto_01733</name>
</gene>
<dbReference type="NCBIfam" id="NF007894">
    <property type="entry name" value="PRK10598.1"/>
    <property type="match status" value="1"/>
</dbReference>
<comment type="caution">
    <text evidence="1">The sequence shown here is derived from an EMBL/GenBank/DDBJ whole genome shotgun (WGS) entry which is preliminary data.</text>
</comment>
<evidence type="ECO:0000313" key="1">
    <source>
        <dbReference type="EMBL" id="PHM65786.1"/>
    </source>
</evidence>
<dbReference type="AlphaFoldDB" id="A0A2D0KQT5"/>
<dbReference type="RefSeq" id="WP_099110180.1">
    <property type="nucleotide sequence ID" value="NZ_CAWNRH010000035.1"/>
</dbReference>